<gene>
    <name evidence="2" type="ordered locus">Metme_0043</name>
</gene>
<dbReference type="Pfam" id="PF06527">
    <property type="entry name" value="TniQ"/>
    <property type="match status" value="1"/>
</dbReference>
<dbReference type="OrthoDB" id="6296434at2"/>
<dbReference type="KEGG" id="mmt:Metme_0043"/>
<dbReference type="HOGENOM" id="CLU_028522_0_0_6"/>
<dbReference type="InterPro" id="IPR009492">
    <property type="entry name" value="TniQ"/>
</dbReference>
<dbReference type="eggNOG" id="ENOG5030P6R">
    <property type="taxonomic scope" value="Bacteria"/>
</dbReference>
<evidence type="ECO:0000259" key="1">
    <source>
        <dbReference type="Pfam" id="PF06527"/>
    </source>
</evidence>
<feature type="domain" description="TniQ" evidence="1">
    <location>
        <begin position="69"/>
        <end position="122"/>
    </location>
</feature>
<reference evidence="2 3" key="1">
    <citation type="journal article" date="2011" name="J. Bacteriol.">
        <title>Complete Genome Sequence of the Aerobic Marine Methanotroph Methylomonas methanica MC09.</title>
        <authorList>
            <person name="Boden R."/>
            <person name="Cunliffe M."/>
            <person name="Scanlan J."/>
            <person name="Moussard H."/>
            <person name="Kits K.D."/>
            <person name="Klotz M.G."/>
            <person name="Jetten M.S."/>
            <person name="Vuilleumier S."/>
            <person name="Han J."/>
            <person name="Peters L."/>
            <person name="Mikhailova N."/>
            <person name="Teshima H."/>
            <person name="Tapia R."/>
            <person name="Kyrpides N."/>
            <person name="Ivanova N."/>
            <person name="Pagani I."/>
            <person name="Cheng J.F."/>
            <person name="Goodwin L."/>
            <person name="Han C."/>
            <person name="Hauser L."/>
            <person name="Land M.L."/>
            <person name="Lapidus A."/>
            <person name="Lucas S."/>
            <person name="Pitluck S."/>
            <person name="Woyke T."/>
            <person name="Stein L."/>
            <person name="Murrell J.C."/>
        </authorList>
    </citation>
    <scope>NUCLEOTIDE SEQUENCE [LARGE SCALE GENOMIC DNA]</scope>
    <source>
        <strain evidence="2 3">MC09</strain>
    </source>
</reference>
<dbReference type="RefSeq" id="WP_013816770.1">
    <property type="nucleotide sequence ID" value="NC_015572.1"/>
</dbReference>
<dbReference type="Proteomes" id="UP000008888">
    <property type="component" value="Chromosome"/>
</dbReference>
<reference evidence="3" key="3">
    <citation type="submission" date="2011-05" db="EMBL/GenBank/DDBJ databases">
        <title>Complete sequence of Methylomonas methanica MC09.</title>
        <authorList>
            <consortium name="US DOE Joint Genome Institute"/>
            <person name="Lucas S."/>
            <person name="Han J."/>
            <person name="Lapidus A."/>
            <person name="Cheng J.-F."/>
            <person name="Goodwin L."/>
            <person name="Pitluck S."/>
            <person name="Peters L."/>
            <person name="Mikhailova N."/>
            <person name="Teshima H."/>
            <person name="Han C."/>
            <person name="Tapia R."/>
            <person name="Land M."/>
            <person name="Hauser L."/>
            <person name="Kyrpides N."/>
            <person name="Ivanova N."/>
            <person name="Pagani I."/>
            <person name="Stein L."/>
            <person name="Woyke T."/>
        </authorList>
    </citation>
    <scope>NUCLEOTIDE SEQUENCE [LARGE SCALE GENOMIC DNA]</scope>
    <source>
        <strain evidence="3">MC09</strain>
    </source>
</reference>
<dbReference type="AlphaFoldDB" id="F9ZX36"/>
<proteinExistence type="predicted"/>
<organism evidence="2 3">
    <name type="scientific">Methylomonas methanica (strain DSM 25384 / MC09)</name>
    <dbReference type="NCBI Taxonomy" id="857087"/>
    <lineage>
        <taxon>Bacteria</taxon>
        <taxon>Pseudomonadati</taxon>
        <taxon>Pseudomonadota</taxon>
        <taxon>Gammaproteobacteria</taxon>
        <taxon>Methylococcales</taxon>
        <taxon>Methylococcaceae</taxon>
        <taxon>Methylomonas</taxon>
    </lineage>
</organism>
<evidence type="ECO:0000313" key="2">
    <source>
        <dbReference type="EMBL" id="AEF98497.1"/>
    </source>
</evidence>
<name>F9ZX36_METMM</name>
<sequence>MNDSRLTLICPPLRTKCHADENPVGYLMRLADTNTYSSYRWLLKGRGVDTVDFEKLYQTYLEASWTGFQYADPKLAQTCALPNIHLISTRLRYCPQCLQEDNYWRIGWQIKWSVACSRHQVWLQDLCPDCHKEHSFLKARGSQSKCLEHLTQADAIQAHSSIVRMQRFLEDGILEFENHLFNADHRPTLLERCELLEFMWKWLLIGEDATKPSRHKFQYVTDVKVIAGQCADALFSDESGLWRYLQTIHLTRASAIGIQQKRLVQFYRQLFSEFTEPPFQRLKEVVEQYATMNLIRDITEKHTLFSNNAKKAQLWYSFNRACNEYDIASSVLTRAIIDKQVTAHYEKTSSSYTKCAIYRPDLEKILPHLNGLITARRAAQILGVTKVQFAQLQNSGCFKFEVPPREEYCSTWQYSKLELETVIENINRGAATVTDDCMVLSLTLQNHIRGSIEMPFRRVFKAIVSGQLIVRKPDDNICKLGDLWLDKTEFTRWLKKLRRKSDALSVTQAAKVLGINEEFCYQLVNSGYLNHKVNSNNAKVIFPDHIRQFRQEYVILSKLSNESRLTSGSIMELLQDLGVYPVDYEDYEKLRQKLYLRAEVLKSTKLLHYVQHLPEIGL</sequence>
<evidence type="ECO:0000313" key="3">
    <source>
        <dbReference type="Proteomes" id="UP000008888"/>
    </source>
</evidence>
<dbReference type="STRING" id="857087.Metme_0043"/>
<keyword evidence="3" id="KW-1185">Reference proteome</keyword>
<protein>
    <recommendedName>
        <fullName evidence="1">TniQ domain-containing protein</fullName>
    </recommendedName>
</protein>
<accession>F9ZX36</accession>
<dbReference type="EMBL" id="CP002738">
    <property type="protein sequence ID" value="AEF98497.1"/>
    <property type="molecule type" value="Genomic_DNA"/>
</dbReference>
<reference key="2">
    <citation type="submission" date="2011-05" db="EMBL/GenBank/DDBJ databases">
        <title>Complete genome sequence of the aerobic marine methanotroph Methylomonas methanica MC09.</title>
        <authorList>
            <person name="Boden R."/>
            <person name="Cunliffe M."/>
            <person name="Scanlan J."/>
            <person name="Moussard H."/>
            <person name="Kits K.D."/>
            <person name="Klotz M."/>
            <person name="Jetten M."/>
            <person name="Vuilleumier S."/>
            <person name="Han J."/>
            <person name="Peters L."/>
            <person name="Mikhailova N."/>
            <person name="Teshima H."/>
            <person name="Tapia R."/>
            <person name="Kyrpides N."/>
            <person name="Ivanova N."/>
            <person name="Pagani I."/>
            <person name="Cheng J.-F."/>
            <person name="Goodwin L."/>
            <person name="Han C."/>
            <person name="Hauser L."/>
            <person name="Land M."/>
            <person name="Lapidus A."/>
            <person name="Lucas S."/>
            <person name="Pitluck S."/>
            <person name="Woyke T."/>
            <person name="Stein L.Y."/>
            <person name="Murrell C."/>
        </authorList>
    </citation>
    <scope>NUCLEOTIDE SEQUENCE</scope>
    <source>
        <strain>MC09</strain>
    </source>
</reference>